<name>A0A850HG96_9FIRM</name>
<keyword evidence="1" id="KW-0812">Transmembrane</keyword>
<reference evidence="3" key="2">
    <citation type="submission" date="2020-02" db="EMBL/GenBank/DDBJ databases">
        <authorList>
            <person name="Littmann E."/>
            <person name="Sorbara M."/>
        </authorList>
    </citation>
    <scope>NUCLEOTIDE SEQUENCE</scope>
    <source>
        <strain evidence="3">MSK.17.11</strain>
        <strain evidence="2">MSK.17.38</strain>
    </source>
</reference>
<comment type="caution">
    <text evidence="3">The sequence shown here is derived from an EMBL/GenBank/DDBJ whole genome shotgun (WGS) entry which is preliminary data.</text>
</comment>
<protein>
    <submittedName>
        <fullName evidence="3">Stage III sporulation protein AF</fullName>
    </submittedName>
</protein>
<dbReference type="RefSeq" id="WP_101694402.1">
    <property type="nucleotide sequence ID" value="NZ_JAAITX010000001.1"/>
</dbReference>
<reference evidence="4 5" key="1">
    <citation type="journal article" date="2020" name="Cell Host Microbe">
        <title>Functional and Genomic Variation between Human-Derived Isolates of Lachnospiraceae Reveals Inter- and Intra-Species Diversity.</title>
        <authorList>
            <person name="Sorbara M.T."/>
            <person name="Littmann E.R."/>
            <person name="Fontana E."/>
            <person name="Moody T.U."/>
            <person name="Kohout C.E."/>
            <person name="Gjonbalaj M."/>
            <person name="Eaton V."/>
            <person name="Seok R."/>
            <person name="Leiner I.M."/>
            <person name="Pamer E.G."/>
        </authorList>
    </citation>
    <scope>NUCLEOTIDE SEQUENCE [LARGE SCALE GENOMIC DNA]</scope>
    <source>
        <strain evidence="3 4">MSK.17.11</strain>
        <strain evidence="2 5">MSK.17.38</strain>
    </source>
</reference>
<dbReference type="Proteomes" id="UP000528555">
    <property type="component" value="Unassembled WGS sequence"/>
</dbReference>
<keyword evidence="1" id="KW-1133">Transmembrane helix</keyword>
<keyword evidence="1" id="KW-0472">Membrane</keyword>
<evidence type="ECO:0000313" key="2">
    <source>
        <dbReference type="EMBL" id="NSK13644.1"/>
    </source>
</evidence>
<dbReference type="Proteomes" id="UP000701680">
    <property type="component" value="Unassembled WGS sequence"/>
</dbReference>
<dbReference type="Pfam" id="PF09581">
    <property type="entry name" value="Spore_III_AF"/>
    <property type="match status" value="1"/>
</dbReference>
<dbReference type="EMBL" id="JAAITX010000001">
    <property type="protein sequence ID" value="NVH57227.1"/>
    <property type="molecule type" value="Genomic_DNA"/>
</dbReference>
<dbReference type="AlphaFoldDB" id="A0A850HG96"/>
<gene>
    <name evidence="3" type="ORF">G5A66_00910</name>
    <name evidence="2" type="ORF">G5A75_01900</name>
</gene>
<proteinExistence type="predicted"/>
<sequence length="119" mass="13893">MFEGIYEWLKDLAYYVILVTALFHMIPGEVWGKYIRFFTGLVMVVLLLSPILQLFQEKDPLQLMEHYEQGMKDWESWKPGQGKAGEQQHISIQEISEDSEDIIEVEEIRIGEEGTEALE</sequence>
<evidence type="ECO:0000313" key="4">
    <source>
        <dbReference type="Proteomes" id="UP000528555"/>
    </source>
</evidence>
<evidence type="ECO:0000313" key="3">
    <source>
        <dbReference type="EMBL" id="NVH57227.1"/>
    </source>
</evidence>
<keyword evidence="4" id="KW-1185">Reference proteome</keyword>
<evidence type="ECO:0000256" key="1">
    <source>
        <dbReference type="SAM" id="Phobius"/>
    </source>
</evidence>
<dbReference type="OrthoDB" id="1779586at2"/>
<organism evidence="3 4">
    <name type="scientific">Dorea phocaeensis</name>
    <dbReference type="NCBI Taxonomy" id="2040291"/>
    <lineage>
        <taxon>Bacteria</taxon>
        <taxon>Bacillati</taxon>
        <taxon>Bacillota</taxon>
        <taxon>Clostridia</taxon>
        <taxon>Lachnospirales</taxon>
        <taxon>Lachnospiraceae</taxon>
        <taxon>Dorea</taxon>
    </lineage>
</organism>
<feature type="transmembrane region" description="Helical" evidence="1">
    <location>
        <begin position="12"/>
        <end position="28"/>
    </location>
</feature>
<accession>A0A850HG96</accession>
<evidence type="ECO:0000313" key="5">
    <source>
        <dbReference type="Proteomes" id="UP000701680"/>
    </source>
</evidence>
<feature type="transmembrane region" description="Helical" evidence="1">
    <location>
        <begin position="34"/>
        <end position="55"/>
    </location>
</feature>
<dbReference type="InterPro" id="IPR014245">
    <property type="entry name" value="Spore_III_AF"/>
</dbReference>
<dbReference type="EMBL" id="JAAIUO010000001">
    <property type="protein sequence ID" value="NSK13644.1"/>
    <property type="molecule type" value="Genomic_DNA"/>
</dbReference>